<evidence type="ECO:0000256" key="2">
    <source>
        <dbReference type="SAM" id="MobiDB-lite"/>
    </source>
</evidence>
<gene>
    <name evidence="3" type="ORF">ORAREDHAP_LOCUS20108</name>
</gene>
<dbReference type="OrthoDB" id="549905at2759"/>
<sequence length="943" mass="103603">MASSRTLSPSGICRPQWAAAINPKHYFSCPLGKMCGALARVLAPPPSILGLLPPPSLLRMLVSLALGSVFPVLLLIISPRGDASVFMEAAISEHIEGSVLYLDAGSTQSFQFMGAFPLLLNHGVRAVCSLENMCSLDTVVDWNANSDPGRKVVVITSRLLSDAHRYILRCLSTHQAVRCCTVFTSISEVAHSAYADSPLGTDAFHEYESLLVQDYEELVRKGKENSRQTEGSNLKDEIKLEDEGWSRLASSEEDLSRPEASSRARDFIEENPRADTEDVGKKLVVSVHHFPMILCPFSPRVFVLPSEGSVGEAYLSVEHEDALSPGLPPLSTGLPSDGDDIPPGATLTANFLYHLAAKMDLRMEIFSLGDLSKTVGKVMTDMSSLYDVGRRKRSAGLLLVDRTLDLLTPCCHGDSLVDCMFSSLPRREKTTSFTHLKSSQTKLKHSPSNLGRASLDVQIPLAKILREEDCNTDHFRLLENIEAFLCGLDSGNSASQVLDLINLKNKIHNEKPLQFENELFSGSFVSTENFRGTPYLEAILDRRTKDGTILVKKWLQEALRREKITVNVKSRPGLATKSELQPMVKALAKTQSSLLRNKGIIQLAAAALIALDESNSARWEAFISAEKTLNVVSAGETSQSLAAQIGDLINKSALVGLHGQKNGKLEASQGLLSFQDALLLMISGYILAGENFPTSGSEGPFSWQEEKLLKDSIVEAILENPSIAKLKFLHGLMDELETNLRKSKSEESKETSLDQIDIDDFDDDEWGNWGDEDVDNKDNSKEQVYGDMQLKLELRDRVDNLFKFLHKLSSLKIRNIPLKDGAFSAENNFSGDPYASRGLLYKLLTRILSKNDVPGLEYHSSTVGQLFKSGFRRFGLGQAKPSLADQNIILVFVIGGINGVEVREAQEALSESGRPDIELILGGTTLLTPDDMLDLLLGKSSYF</sequence>
<dbReference type="InterPro" id="IPR001619">
    <property type="entry name" value="Sec1-like"/>
</dbReference>
<feature type="compositionally biased region" description="Acidic residues" evidence="2">
    <location>
        <begin position="759"/>
        <end position="775"/>
    </location>
</feature>
<dbReference type="InterPro" id="IPR036045">
    <property type="entry name" value="Sec1-like_sf"/>
</dbReference>
<name>A0A6J5WTE7_PRUAR</name>
<feature type="region of interest" description="Disordered" evidence="2">
    <location>
        <begin position="759"/>
        <end position="780"/>
    </location>
</feature>
<dbReference type="AlphaFoldDB" id="A0A6J5WTE7"/>
<dbReference type="InterPro" id="IPR027482">
    <property type="entry name" value="Sec1-like_dom2"/>
</dbReference>
<protein>
    <recommendedName>
        <fullName evidence="5">Sec1 family domain-containing protein MIP3</fullName>
    </recommendedName>
</protein>
<dbReference type="GO" id="GO:0016192">
    <property type="term" value="P:vesicle-mediated transport"/>
    <property type="evidence" value="ECO:0007669"/>
    <property type="project" value="InterPro"/>
</dbReference>
<dbReference type="SUPFAM" id="SSF56815">
    <property type="entry name" value="Sec1/munc18-like (SM) proteins"/>
    <property type="match status" value="2"/>
</dbReference>
<evidence type="ECO:0008006" key="5">
    <source>
        <dbReference type="Google" id="ProtNLM"/>
    </source>
</evidence>
<evidence type="ECO:0000313" key="3">
    <source>
        <dbReference type="EMBL" id="CAB4303661.1"/>
    </source>
</evidence>
<dbReference type="PANTHER" id="PTHR11679">
    <property type="entry name" value="VESICLE PROTEIN SORTING-ASSOCIATED"/>
    <property type="match status" value="1"/>
</dbReference>
<dbReference type="EMBL" id="CAEKKB010000003">
    <property type="protein sequence ID" value="CAB4303661.1"/>
    <property type="molecule type" value="Genomic_DNA"/>
</dbReference>
<reference evidence="4" key="1">
    <citation type="journal article" date="2020" name="Genome Biol.">
        <title>Gamete binning: chromosome-level and haplotype-resolved genome assembly enabled by high-throughput single-cell sequencing of gamete genomes.</title>
        <authorList>
            <person name="Campoy J.A."/>
            <person name="Sun H."/>
            <person name="Goel M."/>
            <person name="Jiao W.-B."/>
            <person name="Folz-Donahue K."/>
            <person name="Wang N."/>
            <person name="Rubio M."/>
            <person name="Liu C."/>
            <person name="Kukat C."/>
            <person name="Ruiz D."/>
            <person name="Huettel B."/>
            <person name="Schneeberger K."/>
        </authorList>
    </citation>
    <scope>NUCLEOTIDE SEQUENCE [LARGE SCALE GENOMIC DNA]</scope>
    <source>
        <strain evidence="4">cv. Rojo Pasion</strain>
    </source>
</reference>
<dbReference type="Pfam" id="PF00995">
    <property type="entry name" value="Sec1"/>
    <property type="match status" value="1"/>
</dbReference>
<evidence type="ECO:0000313" key="4">
    <source>
        <dbReference type="Proteomes" id="UP000507245"/>
    </source>
</evidence>
<accession>A0A6J5WTE7</accession>
<organism evidence="3 4">
    <name type="scientific">Prunus armeniaca</name>
    <name type="common">Apricot</name>
    <name type="synonym">Armeniaca vulgaris</name>
    <dbReference type="NCBI Taxonomy" id="36596"/>
    <lineage>
        <taxon>Eukaryota</taxon>
        <taxon>Viridiplantae</taxon>
        <taxon>Streptophyta</taxon>
        <taxon>Embryophyta</taxon>
        <taxon>Tracheophyta</taxon>
        <taxon>Spermatophyta</taxon>
        <taxon>Magnoliopsida</taxon>
        <taxon>eudicotyledons</taxon>
        <taxon>Gunneridae</taxon>
        <taxon>Pentapetalae</taxon>
        <taxon>rosids</taxon>
        <taxon>fabids</taxon>
        <taxon>Rosales</taxon>
        <taxon>Rosaceae</taxon>
        <taxon>Amygdaloideae</taxon>
        <taxon>Amygdaleae</taxon>
        <taxon>Prunus</taxon>
    </lineage>
</organism>
<evidence type="ECO:0000256" key="1">
    <source>
        <dbReference type="ARBA" id="ARBA00009884"/>
    </source>
</evidence>
<dbReference type="Gene3D" id="3.40.50.1910">
    <property type="match status" value="1"/>
</dbReference>
<proteinExistence type="inferred from homology"/>
<comment type="similarity">
    <text evidence="1">Belongs to the STXBP/unc-18/SEC1 family.</text>
</comment>
<keyword evidence="4" id="KW-1185">Reference proteome</keyword>
<dbReference type="Proteomes" id="UP000507245">
    <property type="component" value="Unassembled WGS sequence"/>
</dbReference>